<gene>
    <name evidence="9" type="ORF">NA2_11799</name>
</gene>
<evidence type="ECO:0000256" key="3">
    <source>
        <dbReference type="ARBA" id="ARBA00022475"/>
    </source>
</evidence>
<protein>
    <submittedName>
        <fullName evidence="9">Putative peptide transport system permease protein</fullName>
    </submittedName>
</protein>
<dbReference type="eggNOG" id="COG0601">
    <property type="taxonomic scope" value="Bacteria"/>
</dbReference>
<dbReference type="PANTHER" id="PTHR43163">
    <property type="entry name" value="DIPEPTIDE TRANSPORT SYSTEM PERMEASE PROTEIN DPPB-RELATED"/>
    <property type="match status" value="1"/>
</dbReference>
<dbReference type="SUPFAM" id="SSF161098">
    <property type="entry name" value="MetI-like"/>
    <property type="match status" value="1"/>
</dbReference>
<dbReference type="Pfam" id="PF00528">
    <property type="entry name" value="BPD_transp_1"/>
    <property type="match status" value="1"/>
</dbReference>
<evidence type="ECO:0000256" key="5">
    <source>
        <dbReference type="ARBA" id="ARBA00022989"/>
    </source>
</evidence>
<dbReference type="AlphaFoldDB" id="K2MCV3"/>
<keyword evidence="4 7" id="KW-0812">Transmembrane</keyword>
<keyword evidence="10" id="KW-1185">Reference proteome</keyword>
<comment type="caution">
    <text evidence="9">The sequence shown here is derived from an EMBL/GenBank/DDBJ whole genome shotgun (WGS) entry which is preliminary data.</text>
</comment>
<accession>K2MCV3</accession>
<dbReference type="GO" id="GO:0055085">
    <property type="term" value="P:transmembrane transport"/>
    <property type="evidence" value="ECO:0007669"/>
    <property type="project" value="InterPro"/>
</dbReference>
<dbReference type="PATRIC" id="fig|391937.3.peg.2425"/>
<keyword evidence="5 7" id="KW-1133">Transmembrane helix</keyword>
<dbReference type="PANTHER" id="PTHR43163:SF6">
    <property type="entry name" value="DIPEPTIDE TRANSPORT SYSTEM PERMEASE PROTEIN DPPB-RELATED"/>
    <property type="match status" value="1"/>
</dbReference>
<organism evidence="9 10">
    <name type="scientific">Nitratireductor pacificus pht-3B</name>
    <dbReference type="NCBI Taxonomy" id="391937"/>
    <lineage>
        <taxon>Bacteria</taxon>
        <taxon>Pseudomonadati</taxon>
        <taxon>Pseudomonadota</taxon>
        <taxon>Alphaproteobacteria</taxon>
        <taxon>Hyphomicrobiales</taxon>
        <taxon>Phyllobacteriaceae</taxon>
        <taxon>Nitratireductor</taxon>
    </lineage>
</organism>
<name>K2MCV3_9HYPH</name>
<dbReference type="EMBL" id="AMRM01000012">
    <property type="protein sequence ID" value="EKF18580.1"/>
    <property type="molecule type" value="Genomic_DNA"/>
</dbReference>
<dbReference type="STRING" id="391937.NA2_11799"/>
<dbReference type="InterPro" id="IPR045621">
    <property type="entry name" value="BPD_transp_1_N"/>
</dbReference>
<evidence type="ECO:0000313" key="9">
    <source>
        <dbReference type="EMBL" id="EKF18580.1"/>
    </source>
</evidence>
<feature type="transmembrane region" description="Helical" evidence="7">
    <location>
        <begin position="99"/>
        <end position="121"/>
    </location>
</feature>
<feature type="transmembrane region" description="Helical" evidence="7">
    <location>
        <begin position="246"/>
        <end position="268"/>
    </location>
</feature>
<dbReference type="GO" id="GO:0005886">
    <property type="term" value="C:plasma membrane"/>
    <property type="evidence" value="ECO:0007669"/>
    <property type="project" value="UniProtKB-SubCell"/>
</dbReference>
<keyword evidence="2 7" id="KW-0813">Transport</keyword>
<feature type="transmembrane region" description="Helical" evidence="7">
    <location>
        <begin position="12"/>
        <end position="31"/>
    </location>
</feature>
<dbReference type="PROSITE" id="PS50928">
    <property type="entry name" value="ABC_TM1"/>
    <property type="match status" value="1"/>
</dbReference>
<dbReference type="Gene3D" id="1.10.3720.10">
    <property type="entry name" value="MetI-like"/>
    <property type="match status" value="1"/>
</dbReference>
<dbReference type="Pfam" id="PF19300">
    <property type="entry name" value="BPD_transp_1_N"/>
    <property type="match status" value="1"/>
</dbReference>
<dbReference type="InterPro" id="IPR000515">
    <property type="entry name" value="MetI-like"/>
</dbReference>
<comment type="similarity">
    <text evidence="7">Belongs to the binding-protein-dependent transport system permease family.</text>
</comment>
<comment type="subcellular location">
    <subcellularLocation>
        <location evidence="1 7">Cell membrane</location>
        <topology evidence="1 7">Multi-pass membrane protein</topology>
    </subcellularLocation>
</comment>
<proteinExistence type="inferred from homology"/>
<evidence type="ECO:0000256" key="6">
    <source>
        <dbReference type="ARBA" id="ARBA00023136"/>
    </source>
</evidence>
<evidence type="ECO:0000256" key="7">
    <source>
        <dbReference type="RuleBase" id="RU363032"/>
    </source>
</evidence>
<evidence type="ECO:0000259" key="8">
    <source>
        <dbReference type="PROSITE" id="PS50928"/>
    </source>
</evidence>
<dbReference type="CDD" id="cd06261">
    <property type="entry name" value="TM_PBP2"/>
    <property type="match status" value="1"/>
</dbReference>
<feature type="transmembrane region" description="Helical" evidence="7">
    <location>
        <begin position="184"/>
        <end position="203"/>
    </location>
</feature>
<evidence type="ECO:0000256" key="2">
    <source>
        <dbReference type="ARBA" id="ARBA00022448"/>
    </source>
</evidence>
<keyword evidence="6 7" id="KW-0472">Membrane</keyword>
<evidence type="ECO:0000256" key="4">
    <source>
        <dbReference type="ARBA" id="ARBA00022692"/>
    </source>
</evidence>
<feature type="domain" description="ABC transmembrane type-1" evidence="8">
    <location>
        <begin position="97"/>
        <end position="311"/>
    </location>
</feature>
<keyword evidence="3" id="KW-1003">Cell membrane</keyword>
<dbReference type="InterPro" id="IPR035906">
    <property type="entry name" value="MetI-like_sf"/>
</dbReference>
<evidence type="ECO:0000256" key="1">
    <source>
        <dbReference type="ARBA" id="ARBA00004651"/>
    </source>
</evidence>
<reference evidence="9 10" key="1">
    <citation type="journal article" date="2012" name="J. Bacteriol.">
        <title>Genome Sequence of Nitratireductor pacificus Type Strain pht-3B.</title>
        <authorList>
            <person name="Lai Q."/>
            <person name="Li G."/>
            <person name="Shao Z."/>
        </authorList>
    </citation>
    <scope>NUCLEOTIDE SEQUENCE [LARGE SCALE GENOMIC DNA]</scope>
    <source>
        <strain evidence="10">pht-3B</strain>
    </source>
</reference>
<feature type="transmembrane region" description="Helical" evidence="7">
    <location>
        <begin position="288"/>
        <end position="310"/>
    </location>
</feature>
<dbReference type="Proteomes" id="UP000006786">
    <property type="component" value="Unassembled WGS sequence"/>
</dbReference>
<evidence type="ECO:0000313" key="10">
    <source>
        <dbReference type="Proteomes" id="UP000006786"/>
    </source>
</evidence>
<sequence>MMVHFLLRRAAFGLLTLWLISLAVFILFYVATPGDPALMFAGEYATADQVALVRARLGLDQPLHVQYLTYLGGLLRFDFGMSFVNQEEVLSAILRRLPATASLAFGSILIWLLVAIPAGVFSARRAGTAADRLVTTAALAGMSFPTFVVGTLLFYVLFFMLTNAGYPIFPSGGYKPISRDALEWLRHMILPWMTLAVVGTGTYTRIARGSLLETLNQDYVRSARAKGISEGCVMYHHALPPSLTPVVTLIGLDLGGLLGGTIITERIWGINGVGSLAVQAVENGDLPMIMGTVLFAAVFIVVANLCVDIVQALRDPRVRLG</sequence>
<feature type="transmembrane region" description="Helical" evidence="7">
    <location>
        <begin position="133"/>
        <end position="161"/>
    </location>
</feature>